<keyword evidence="4" id="KW-1185">Reference proteome</keyword>
<name>A0A9W6XFB7_9STRA</name>
<dbReference type="Proteomes" id="UP001165083">
    <property type="component" value="Unassembled WGS sequence"/>
</dbReference>
<protein>
    <submittedName>
        <fullName evidence="3">Unnamed protein product</fullName>
    </submittedName>
</protein>
<dbReference type="Pfam" id="PF14214">
    <property type="entry name" value="Helitron_like_N"/>
    <property type="match status" value="1"/>
</dbReference>
<reference evidence="3" key="1">
    <citation type="submission" date="2023-04" db="EMBL/GenBank/DDBJ databases">
        <title>Phytophthora lilii NBRC 32176.</title>
        <authorList>
            <person name="Ichikawa N."/>
            <person name="Sato H."/>
            <person name="Tonouchi N."/>
        </authorList>
    </citation>
    <scope>NUCLEOTIDE SEQUENCE</scope>
    <source>
        <strain evidence="3">NBRC 32176</strain>
    </source>
</reference>
<evidence type="ECO:0000313" key="3">
    <source>
        <dbReference type="EMBL" id="GMF37327.1"/>
    </source>
</evidence>
<gene>
    <name evidence="3" type="ORF">Plil01_001571900</name>
</gene>
<feature type="compositionally biased region" description="Basic and acidic residues" evidence="1">
    <location>
        <begin position="442"/>
        <end position="460"/>
    </location>
</feature>
<evidence type="ECO:0000313" key="4">
    <source>
        <dbReference type="Proteomes" id="UP001165083"/>
    </source>
</evidence>
<accession>A0A9W6XFB7</accession>
<dbReference type="OrthoDB" id="3050185at2759"/>
<proteinExistence type="predicted"/>
<dbReference type="AlphaFoldDB" id="A0A9W6XFB7"/>
<dbReference type="InterPro" id="IPR025476">
    <property type="entry name" value="Helitron_helicase-like"/>
</dbReference>
<organism evidence="3 4">
    <name type="scientific">Phytophthora lilii</name>
    <dbReference type="NCBI Taxonomy" id="2077276"/>
    <lineage>
        <taxon>Eukaryota</taxon>
        <taxon>Sar</taxon>
        <taxon>Stramenopiles</taxon>
        <taxon>Oomycota</taxon>
        <taxon>Peronosporomycetes</taxon>
        <taxon>Peronosporales</taxon>
        <taxon>Peronosporaceae</taxon>
        <taxon>Phytophthora</taxon>
    </lineage>
</organism>
<comment type="caution">
    <text evidence="3">The sequence shown here is derived from an EMBL/GenBank/DDBJ whole genome shotgun (WGS) entry which is preliminary data.</text>
</comment>
<dbReference type="EMBL" id="BSXW01001511">
    <property type="protein sequence ID" value="GMF37327.1"/>
    <property type="molecule type" value="Genomic_DNA"/>
</dbReference>
<evidence type="ECO:0000256" key="1">
    <source>
        <dbReference type="SAM" id="MobiDB-lite"/>
    </source>
</evidence>
<feature type="domain" description="Helitron helicase-like" evidence="2">
    <location>
        <begin position="34"/>
        <end position="94"/>
    </location>
</feature>
<feature type="region of interest" description="Disordered" evidence="1">
    <location>
        <begin position="431"/>
        <end position="468"/>
    </location>
</feature>
<sequence>MAQYTGITSVQSLFDVLEARLPSKVKLREASLGNDYASARLFMRQVDASIRYGLVIDPKTKKAIGQQGLLGKVEAYFGMVETQGRGTLHIHFLIWLVDGAQTLQKSMMCWPFRPSYWPIWQQSLSRADISDHVDLERMCRNALNEARRIVEQREIMESSLSSDHDVVKNADVGIAEWLDHLNSPQMKLFKSDDDPFQNDQLTWLVEVLSPSSSNARISQNAIDYMVSALVLLLNHHWRGHTNACFKQSCMTADASFCRGGWTTCCSLPDRGSCCYSSATCVTLHLGDIISQLLTVEEYYCRLVNGSNENGGHNFQAVSNLDDYIFRHDVLSNLNLLGQRYEEAVPVIQGYRLPFINGESSIEYQCNKAILSLVLFKPFRSLVDLIGNGSVCDVVWLHAYDHWESTRTDFVRMIMDNMSDYYRGVNHASEYHPEPVFSGPQEGDGRDANPTDDGNTDREDLYGTDGALDDDKCGGGGGGECSDTANEICKIWDTSEDLSTALESSSLHPSVCPSTGVPDRRINDILDTSSDTQVASCKFCTVLNFCFCSGLTTIEAIDKKYEEITICEQKRKQSRIESRLMYPEESDYFADMNHIAETDGWGTTYQTGVDTEGEYLSTLVEAYNECVEMTYPVIIYGGVESYKLHFHEQIKAKANIFIDKRTQRLFREQIFEELIATVMHPSRMMKQMQQFDDIEDFFESMGC</sequence>
<evidence type="ECO:0000259" key="2">
    <source>
        <dbReference type="Pfam" id="PF14214"/>
    </source>
</evidence>